<dbReference type="Proteomes" id="UP001157017">
    <property type="component" value="Unassembled WGS sequence"/>
</dbReference>
<accession>A0ABQ6JNJ3</accession>
<proteinExistence type="predicted"/>
<keyword evidence="2" id="KW-1185">Reference proteome</keyword>
<gene>
    <name evidence="1" type="ORF">GCM10025868_41640</name>
</gene>
<organism evidence="1 2">
    <name type="scientific">Angustibacter aerolatus</name>
    <dbReference type="NCBI Taxonomy" id="1162965"/>
    <lineage>
        <taxon>Bacteria</taxon>
        <taxon>Bacillati</taxon>
        <taxon>Actinomycetota</taxon>
        <taxon>Actinomycetes</taxon>
        <taxon>Kineosporiales</taxon>
        <taxon>Kineosporiaceae</taxon>
    </lineage>
</organism>
<evidence type="ECO:0008006" key="3">
    <source>
        <dbReference type="Google" id="ProtNLM"/>
    </source>
</evidence>
<evidence type="ECO:0000313" key="2">
    <source>
        <dbReference type="Proteomes" id="UP001157017"/>
    </source>
</evidence>
<protein>
    <recommendedName>
        <fullName evidence="3">Methyl-accepting transducer domain-containing protein</fullName>
    </recommendedName>
</protein>
<reference evidence="2" key="1">
    <citation type="journal article" date="2019" name="Int. J. Syst. Evol. Microbiol.">
        <title>The Global Catalogue of Microorganisms (GCM) 10K type strain sequencing project: providing services to taxonomists for standard genome sequencing and annotation.</title>
        <authorList>
            <consortium name="The Broad Institute Genomics Platform"/>
            <consortium name="The Broad Institute Genome Sequencing Center for Infectious Disease"/>
            <person name="Wu L."/>
            <person name="Ma J."/>
        </authorList>
    </citation>
    <scope>NUCLEOTIDE SEQUENCE [LARGE SCALE GENOMIC DNA]</scope>
    <source>
        <strain evidence="2">NBRC 108730</strain>
    </source>
</reference>
<name>A0ABQ6JNJ3_9ACTN</name>
<comment type="caution">
    <text evidence="1">The sequence shown here is derived from an EMBL/GenBank/DDBJ whole genome shotgun (WGS) entry which is preliminary data.</text>
</comment>
<dbReference type="EMBL" id="BSUZ01000001">
    <property type="protein sequence ID" value="GMA88914.1"/>
    <property type="molecule type" value="Genomic_DNA"/>
</dbReference>
<evidence type="ECO:0000313" key="1">
    <source>
        <dbReference type="EMBL" id="GMA88914.1"/>
    </source>
</evidence>
<sequence length="50" mass="5386">MRVRDIQAQVRQVVGALAKIGDVVREINETQAVIGGVLTEQVAVTRDVLA</sequence>